<keyword evidence="3 4" id="KW-0732">Signal</keyword>
<gene>
    <name evidence="6" type="ORF">Y88_0567</name>
</gene>
<evidence type="ECO:0000256" key="4">
    <source>
        <dbReference type="SAM" id="SignalP"/>
    </source>
</evidence>
<dbReference type="Gene3D" id="1.25.20.10">
    <property type="entry name" value="Bacterial muramidases"/>
    <property type="match status" value="1"/>
</dbReference>
<feature type="domain" description="Transglycosylase SLT" evidence="5">
    <location>
        <begin position="418"/>
        <end position="520"/>
    </location>
</feature>
<dbReference type="InterPro" id="IPR008258">
    <property type="entry name" value="Transglycosylase_SLT_dom_1"/>
</dbReference>
<dbReference type="GO" id="GO:0042597">
    <property type="term" value="C:periplasmic space"/>
    <property type="evidence" value="ECO:0007669"/>
    <property type="project" value="InterPro"/>
</dbReference>
<dbReference type="InParanoid" id="F1ZA81"/>
<feature type="chain" id="PRO_5003272775" evidence="4">
    <location>
        <begin position="29"/>
        <end position="593"/>
    </location>
</feature>
<comment type="similarity">
    <text evidence="2">Belongs to the virb1 family.</text>
</comment>
<evidence type="ECO:0000313" key="7">
    <source>
        <dbReference type="Proteomes" id="UP000004728"/>
    </source>
</evidence>
<sequence>MISKRLFRVSTLATAGVMAAAVAVPAHANSAAAEYFRSRADRTAVPTLLSQDDRDYYRQVFAALARQDWTGTRQLLDQRPDGPLHDVARAQFYLASGSPRVELQPLTDLLTKSPDLPWSEALARLALKRGATSLPATLPNAQQLFLQPTLARRAKPRKTADGTMPDTVAAAIDARIKADDPVGARALLDGIDATLSSDARAEWRQKVGWAFYINNDDATARQVAKSAFDGGSGPWVAEAMWTSGLAAWRLADYSAAADDFARAAGMTENPELSSAGNYWASRAWTRAGDPQKVTPALRAAAARRNTLYGMLAAEALGLREEAARTPPDFSSEDWQKLRTLPNVRLAVQLAEVGSDGLADQVLRYQARIGDPSLYAPLSRLARDLGLPATQLWMASNAPAGAHADEAARFPAPKWVPANGWKVDPALLFAHTLQESNFRTEVTSPAGARGLMQVLPGTARDLARVDPAMQGRDKQLELPDVNLAFGQSYLTKLRDKPATQGLLPKVIAAYNAGPLPIDRWNVLIHDKGDPLLWMESIPYWETRGYVAAVMRNYWMYERQAGGPSESRLGLVQGMWPKFPGLAGASSVRLATRDN</sequence>
<comment type="caution">
    <text evidence="6">The sequence shown here is derived from an EMBL/GenBank/DDBJ whole genome shotgun (WGS) entry which is preliminary data.</text>
</comment>
<dbReference type="Proteomes" id="UP000004728">
    <property type="component" value="Unassembled WGS sequence"/>
</dbReference>
<protein>
    <submittedName>
        <fullName evidence="6">Lytic transglycosylase, catalytic</fullName>
    </submittedName>
</protein>
<dbReference type="InterPro" id="IPR023346">
    <property type="entry name" value="Lysozyme-like_dom_sf"/>
</dbReference>
<evidence type="ECO:0000256" key="2">
    <source>
        <dbReference type="ARBA" id="ARBA00009387"/>
    </source>
</evidence>
<dbReference type="PANTHER" id="PTHR37423:SF2">
    <property type="entry name" value="MEMBRANE-BOUND LYTIC MUREIN TRANSGLYCOSYLASE C"/>
    <property type="match status" value="1"/>
</dbReference>
<dbReference type="FunCoup" id="F1ZA81">
    <property type="interactions" value="96"/>
</dbReference>
<dbReference type="GO" id="GO:0004553">
    <property type="term" value="F:hydrolase activity, hydrolyzing O-glycosyl compounds"/>
    <property type="evidence" value="ECO:0007669"/>
    <property type="project" value="InterPro"/>
</dbReference>
<evidence type="ECO:0000259" key="5">
    <source>
        <dbReference type="Pfam" id="PF01464"/>
    </source>
</evidence>
<evidence type="ECO:0000256" key="1">
    <source>
        <dbReference type="ARBA" id="ARBA00007734"/>
    </source>
</evidence>
<organism evidence="6 7">
    <name type="scientific">Novosphingobium nitrogenifigens DSM 19370</name>
    <dbReference type="NCBI Taxonomy" id="983920"/>
    <lineage>
        <taxon>Bacteria</taxon>
        <taxon>Pseudomonadati</taxon>
        <taxon>Pseudomonadota</taxon>
        <taxon>Alphaproteobacteria</taxon>
        <taxon>Sphingomonadales</taxon>
        <taxon>Sphingomonadaceae</taxon>
        <taxon>Novosphingobium</taxon>
    </lineage>
</organism>
<name>F1ZA81_9SPHN</name>
<dbReference type="PANTHER" id="PTHR37423">
    <property type="entry name" value="SOLUBLE LYTIC MUREIN TRANSGLYCOSYLASE-RELATED"/>
    <property type="match status" value="1"/>
</dbReference>
<dbReference type="HOGENOM" id="CLU_020668_0_0_5"/>
<dbReference type="SUPFAM" id="SSF48435">
    <property type="entry name" value="Bacterial muramidases"/>
    <property type="match status" value="1"/>
</dbReference>
<keyword evidence="7" id="KW-1185">Reference proteome</keyword>
<dbReference type="AlphaFoldDB" id="F1ZA81"/>
<dbReference type="Pfam" id="PF01464">
    <property type="entry name" value="SLT"/>
    <property type="match status" value="1"/>
</dbReference>
<evidence type="ECO:0000256" key="3">
    <source>
        <dbReference type="ARBA" id="ARBA00022729"/>
    </source>
</evidence>
<proteinExistence type="inferred from homology"/>
<dbReference type="STRING" id="983920.Y88_0567"/>
<evidence type="ECO:0000313" key="6">
    <source>
        <dbReference type="EMBL" id="EGD58511.1"/>
    </source>
</evidence>
<comment type="similarity">
    <text evidence="1">Belongs to the transglycosylase Slt family.</text>
</comment>
<reference evidence="6 7" key="1">
    <citation type="journal article" date="2012" name="J. Bacteriol.">
        <title>Draft Genome Sequence of Novosphingobium nitrogenifigens Y88T.</title>
        <authorList>
            <person name="Strabala T.J."/>
            <person name="Macdonald L."/>
            <person name="Liu V."/>
            <person name="Smit A.M."/>
        </authorList>
    </citation>
    <scope>NUCLEOTIDE SEQUENCE [LARGE SCALE GENOMIC DNA]</scope>
    <source>
        <strain evidence="6 7">DSM 19370</strain>
    </source>
</reference>
<dbReference type="EMBL" id="AEWJ01000041">
    <property type="protein sequence ID" value="EGD58511.1"/>
    <property type="molecule type" value="Genomic_DNA"/>
</dbReference>
<dbReference type="CDD" id="cd13401">
    <property type="entry name" value="Slt70-like"/>
    <property type="match status" value="1"/>
</dbReference>
<dbReference type="SUPFAM" id="SSF53955">
    <property type="entry name" value="Lysozyme-like"/>
    <property type="match status" value="1"/>
</dbReference>
<feature type="signal peptide" evidence="4">
    <location>
        <begin position="1"/>
        <end position="28"/>
    </location>
</feature>
<dbReference type="eggNOG" id="COG0741">
    <property type="taxonomic scope" value="Bacteria"/>
</dbReference>
<accession>F1ZA81</accession>
<dbReference type="InterPro" id="IPR008939">
    <property type="entry name" value="Lytic_TGlycosylase_superhlx_U"/>
</dbReference>
<dbReference type="Gene3D" id="1.10.530.10">
    <property type="match status" value="1"/>
</dbReference>